<keyword evidence="1" id="KW-0812">Transmembrane</keyword>
<name>A0A1M5R2V5_9FIRM</name>
<organism evidence="2 3">
    <name type="scientific">Caloranaerobacter azorensis DSM 13643</name>
    <dbReference type="NCBI Taxonomy" id="1121264"/>
    <lineage>
        <taxon>Bacteria</taxon>
        <taxon>Bacillati</taxon>
        <taxon>Bacillota</taxon>
        <taxon>Tissierellia</taxon>
        <taxon>Tissierellales</taxon>
        <taxon>Thermohalobacteraceae</taxon>
        <taxon>Caloranaerobacter</taxon>
    </lineage>
</organism>
<sequence length="131" mass="15262">MLKKIFNSRAFNFVFIFAYVFIMLIWFMTYIFIGEDVELNTMHTYFIFNGFSIAFCFIIFLFLKFSHCNISKLLVVLFEATLILLLVAGFLGSKGVIVPDRNLVYTRGIVLILHLFIVSYGICKVINFIRV</sequence>
<keyword evidence="1" id="KW-0472">Membrane</keyword>
<accession>A0A1M5R2V5</accession>
<dbReference type="RefSeq" id="WP_073194413.1">
    <property type="nucleotide sequence ID" value="NZ_FQXO01000004.1"/>
</dbReference>
<keyword evidence="1" id="KW-1133">Transmembrane helix</keyword>
<protein>
    <submittedName>
        <fullName evidence="2">Uncharacterized protein</fullName>
    </submittedName>
</protein>
<feature type="transmembrane region" description="Helical" evidence="1">
    <location>
        <begin position="45"/>
        <end position="63"/>
    </location>
</feature>
<evidence type="ECO:0000256" key="1">
    <source>
        <dbReference type="SAM" id="Phobius"/>
    </source>
</evidence>
<keyword evidence="3" id="KW-1185">Reference proteome</keyword>
<feature type="transmembrane region" description="Helical" evidence="1">
    <location>
        <begin position="104"/>
        <end position="123"/>
    </location>
</feature>
<evidence type="ECO:0000313" key="2">
    <source>
        <dbReference type="EMBL" id="SHH20436.1"/>
    </source>
</evidence>
<dbReference type="Proteomes" id="UP000183967">
    <property type="component" value="Unassembled WGS sequence"/>
</dbReference>
<dbReference type="EMBL" id="FQXO01000004">
    <property type="protein sequence ID" value="SHH20436.1"/>
    <property type="molecule type" value="Genomic_DNA"/>
</dbReference>
<dbReference type="AlphaFoldDB" id="A0A1M5R2V5"/>
<feature type="transmembrane region" description="Helical" evidence="1">
    <location>
        <begin position="12"/>
        <end position="33"/>
    </location>
</feature>
<reference evidence="3" key="1">
    <citation type="submission" date="2016-11" db="EMBL/GenBank/DDBJ databases">
        <authorList>
            <person name="Varghese N."/>
            <person name="Submissions S."/>
        </authorList>
    </citation>
    <scope>NUCLEOTIDE SEQUENCE [LARGE SCALE GENOMIC DNA]</scope>
    <source>
        <strain evidence="3">DSM 13643</strain>
    </source>
</reference>
<proteinExistence type="predicted"/>
<gene>
    <name evidence="2" type="ORF">SAMN02745135_00044</name>
</gene>
<feature type="transmembrane region" description="Helical" evidence="1">
    <location>
        <begin position="70"/>
        <end position="92"/>
    </location>
</feature>
<evidence type="ECO:0000313" key="3">
    <source>
        <dbReference type="Proteomes" id="UP000183967"/>
    </source>
</evidence>